<evidence type="ECO:0000313" key="2">
    <source>
        <dbReference type="EMBL" id="MCB2376055.1"/>
    </source>
</evidence>
<sequence length="123" mass="13291">MLRPVLFLVGGLTMLSSCAYDNAEELLEKQPTPACDVAATTYSGTISPLLAQHCRTCHNSRLPSGNVNLDTYAQVKVYADNGLLVGVTSHADGFDPMPQGQPKLSDCDLARIRKWAEDKAPNN</sequence>
<dbReference type="Proteomes" id="UP001165297">
    <property type="component" value="Unassembled WGS sequence"/>
</dbReference>
<name>A0ABS8AA13_9BACT</name>
<evidence type="ECO:0008006" key="4">
    <source>
        <dbReference type="Google" id="ProtNLM"/>
    </source>
</evidence>
<accession>A0ABS8AA13</accession>
<feature type="signal peptide" evidence="1">
    <location>
        <begin position="1"/>
        <end position="19"/>
    </location>
</feature>
<proteinExistence type="predicted"/>
<evidence type="ECO:0000256" key="1">
    <source>
        <dbReference type="SAM" id="SignalP"/>
    </source>
</evidence>
<protein>
    <recommendedName>
        <fullName evidence="4">Cytochrome c domain-containing protein</fullName>
    </recommendedName>
</protein>
<organism evidence="2 3">
    <name type="scientific">Hymenobacter nitidus</name>
    <dbReference type="NCBI Taxonomy" id="2880929"/>
    <lineage>
        <taxon>Bacteria</taxon>
        <taxon>Pseudomonadati</taxon>
        <taxon>Bacteroidota</taxon>
        <taxon>Cytophagia</taxon>
        <taxon>Cytophagales</taxon>
        <taxon>Hymenobacteraceae</taxon>
        <taxon>Hymenobacter</taxon>
    </lineage>
</organism>
<dbReference type="RefSeq" id="WP_226181676.1">
    <property type="nucleotide sequence ID" value="NZ_JAJADQ010000001.1"/>
</dbReference>
<keyword evidence="1" id="KW-0732">Signal</keyword>
<gene>
    <name evidence="2" type="ORF">LGH70_00565</name>
</gene>
<feature type="chain" id="PRO_5046190242" description="Cytochrome c domain-containing protein" evidence="1">
    <location>
        <begin position="20"/>
        <end position="123"/>
    </location>
</feature>
<keyword evidence="3" id="KW-1185">Reference proteome</keyword>
<dbReference type="PROSITE" id="PS51257">
    <property type="entry name" value="PROKAR_LIPOPROTEIN"/>
    <property type="match status" value="1"/>
</dbReference>
<evidence type="ECO:0000313" key="3">
    <source>
        <dbReference type="Proteomes" id="UP001165297"/>
    </source>
</evidence>
<dbReference type="EMBL" id="JAJADQ010000001">
    <property type="protein sequence ID" value="MCB2376055.1"/>
    <property type="molecule type" value="Genomic_DNA"/>
</dbReference>
<reference evidence="2" key="1">
    <citation type="submission" date="2021-10" db="EMBL/GenBank/DDBJ databases">
        <authorList>
            <person name="Dean J.D."/>
            <person name="Kim M.K."/>
            <person name="Newey C.N."/>
            <person name="Stoker T.S."/>
            <person name="Thompson D.W."/>
            <person name="Grose J.H."/>
        </authorList>
    </citation>
    <scope>NUCLEOTIDE SEQUENCE</scope>
    <source>
        <strain evidence="2">BT635</strain>
    </source>
</reference>
<comment type="caution">
    <text evidence="2">The sequence shown here is derived from an EMBL/GenBank/DDBJ whole genome shotgun (WGS) entry which is preliminary data.</text>
</comment>